<dbReference type="Proteomes" id="UP001219537">
    <property type="component" value="Chromosome 1"/>
</dbReference>
<sequence>MTEQTFQIHFLADFPEESHVIARWYFDEWAYTVPGVTPAQVHEKVLLKANSRHEFPLAFVVHDENNKLVATAELKIRENIDFPEYEHWLGGVYVEDSARGKGYAAALVARAQNHVSQLGIPKLFLQCEQHNEALYWKYGFRPLHHALHNGIQTTIMVWQSSQLDF</sequence>
<dbReference type="PROSITE" id="PS51186">
    <property type="entry name" value="GNAT"/>
    <property type="match status" value="1"/>
</dbReference>
<protein>
    <submittedName>
        <fullName evidence="2">GNAT family N-acetyltransferase</fullName>
    </submittedName>
</protein>
<name>A0AAQ3B177_9VIBR</name>
<dbReference type="SUPFAM" id="SSF55729">
    <property type="entry name" value="Acyl-CoA N-acyltransferases (Nat)"/>
    <property type="match status" value="1"/>
</dbReference>
<dbReference type="EMBL" id="CP117988">
    <property type="protein sequence ID" value="WDG09766.1"/>
    <property type="molecule type" value="Genomic_DNA"/>
</dbReference>
<organism evidence="2 3">
    <name type="scientific">Vibrio campbellii</name>
    <dbReference type="NCBI Taxonomy" id="680"/>
    <lineage>
        <taxon>Bacteria</taxon>
        <taxon>Pseudomonadati</taxon>
        <taxon>Pseudomonadota</taxon>
        <taxon>Gammaproteobacteria</taxon>
        <taxon>Vibrionales</taxon>
        <taxon>Vibrionaceae</taxon>
        <taxon>Vibrio</taxon>
    </lineage>
</organism>
<dbReference type="GO" id="GO:0016747">
    <property type="term" value="F:acyltransferase activity, transferring groups other than amino-acyl groups"/>
    <property type="evidence" value="ECO:0007669"/>
    <property type="project" value="InterPro"/>
</dbReference>
<dbReference type="CDD" id="cd04301">
    <property type="entry name" value="NAT_SF"/>
    <property type="match status" value="1"/>
</dbReference>
<evidence type="ECO:0000259" key="1">
    <source>
        <dbReference type="PROSITE" id="PS51186"/>
    </source>
</evidence>
<evidence type="ECO:0000313" key="3">
    <source>
        <dbReference type="Proteomes" id="UP001219537"/>
    </source>
</evidence>
<gene>
    <name evidence="2" type="ORF">PUN50_07895</name>
</gene>
<dbReference type="Gene3D" id="3.40.630.30">
    <property type="match status" value="1"/>
</dbReference>
<proteinExistence type="predicted"/>
<dbReference type="RefSeq" id="WP_005433679.1">
    <property type="nucleotide sequence ID" value="NZ_CP117988.1"/>
</dbReference>
<reference evidence="2" key="1">
    <citation type="submission" date="2023-02" db="EMBL/GenBank/DDBJ databases">
        <title>Isolation, identification, and genome analysis of Vibrio campbellii in the Penaeus vannamei larvae stage.</title>
        <authorList>
            <person name="Huang T."/>
            <person name="Zhang B."/>
        </authorList>
    </citation>
    <scope>NUCLEOTIDE SEQUENCE</scope>
    <source>
        <strain evidence="2">20220413_1</strain>
    </source>
</reference>
<dbReference type="Pfam" id="PF00583">
    <property type="entry name" value="Acetyltransf_1"/>
    <property type="match status" value="1"/>
</dbReference>
<evidence type="ECO:0000313" key="2">
    <source>
        <dbReference type="EMBL" id="WDG09766.1"/>
    </source>
</evidence>
<dbReference type="InterPro" id="IPR000182">
    <property type="entry name" value="GNAT_dom"/>
</dbReference>
<dbReference type="InterPro" id="IPR016181">
    <property type="entry name" value="Acyl_CoA_acyltransferase"/>
</dbReference>
<dbReference type="AlphaFoldDB" id="A0AAQ3B177"/>
<accession>A0AAQ3B177</accession>
<feature type="domain" description="N-acetyltransferase" evidence="1">
    <location>
        <begin position="8"/>
        <end position="164"/>
    </location>
</feature>